<accession>A0A1H6W0N9</accession>
<sequence>MDFIYELIFLGLTDTTQNSKVPRPIRIVAAILVSIIFIISIITLGIYVVVAVDQGILKRLISAFLLLVIAGYYIYLLKAITKTNKKYLNKNND</sequence>
<keyword evidence="1" id="KW-1133">Transmembrane helix</keyword>
<evidence type="ECO:0000256" key="1">
    <source>
        <dbReference type="SAM" id="Phobius"/>
    </source>
</evidence>
<evidence type="ECO:0000313" key="2">
    <source>
        <dbReference type="EMBL" id="SEJ10508.1"/>
    </source>
</evidence>
<dbReference type="RefSeq" id="WP_091636864.1">
    <property type="nucleotide sequence ID" value="NZ_FNYW01000093.1"/>
</dbReference>
<name>A0A1H6W0N9_9LACT</name>
<dbReference type="Proteomes" id="UP000198564">
    <property type="component" value="Unassembled WGS sequence"/>
</dbReference>
<feature type="transmembrane region" description="Helical" evidence="1">
    <location>
        <begin position="27"/>
        <end position="50"/>
    </location>
</feature>
<organism evidence="2 3">
    <name type="scientific">Alkalibacterium gilvum</name>
    <dbReference type="NCBI Taxonomy" id="1130080"/>
    <lineage>
        <taxon>Bacteria</taxon>
        <taxon>Bacillati</taxon>
        <taxon>Bacillota</taxon>
        <taxon>Bacilli</taxon>
        <taxon>Lactobacillales</taxon>
        <taxon>Carnobacteriaceae</taxon>
        <taxon>Alkalibacterium</taxon>
    </lineage>
</organism>
<dbReference type="AlphaFoldDB" id="A0A1H6W0N9"/>
<gene>
    <name evidence="2" type="ORF">SAMN04488113_1932</name>
</gene>
<keyword evidence="3" id="KW-1185">Reference proteome</keyword>
<proteinExistence type="predicted"/>
<protein>
    <submittedName>
        <fullName evidence="2">Uncharacterized protein</fullName>
    </submittedName>
</protein>
<keyword evidence="1" id="KW-0812">Transmembrane</keyword>
<reference evidence="3" key="1">
    <citation type="submission" date="2016-10" db="EMBL/GenBank/DDBJ databases">
        <authorList>
            <person name="Varghese N."/>
            <person name="Submissions S."/>
        </authorList>
    </citation>
    <scope>NUCLEOTIDE SEQUENCE [LARGE SCALE GENOMIC DNA]</scope>
    <source>
        <strain evidence="3">DSM 25751</strain>
    </source>
</reference>
<dbReference type="EMBL" id="FNYW01000093">
    <property type="protein sequence ID" value="SEJ10508.1"/>
    <property type="molecule type" value="Genomic_DNA"/>
</dbReference>
<dbReference type="STRING" id="1130080.SAMN04488113_1932"/>
<dbReference type="OrthoDB" id="9972146at2"/>
<keyword evidence="1" id="KW-0472">Membrane</keyword>
<evidence type="ECO:0000313" key="3">
    <source>
        <dbReference type="Proteomes" id="UP000198564"/>
    </source>
</evidence>
<feature type="transmembrane region" description="Helical" evidence="1">
    <location>
        <begin position="56"/>
        <end position="76"/>
    </location>
</feature>